<name>Q8D0J5_YERPE</name>
<evidence type="ECO:0000313" key="4">
    <source>
        <dbReference type="EMBL" id="AAM85620.1"/>
    </source>
</evidence>
<organism evidence="4 7">
    <name type="scientific">Yersinia pestis</name>
    <dbReference type="NCBI Taxonomy" id="632"/>
    <lineage>
        <taxon>Bacteria</taxon>
        <taxon>Pseudomonadati</taxon>
        <taxon>Pseudomonadota</taxon>
        <taxon>Gammaproteobacteria</taxon>
        <taxon>Enterobacterales</taxon>
        <taxon>Yersiniaceae</taxon>
        <taxon>Yersinia</taxon>
    </lineage>
</organism>
<dbReference type="InterPro" id="IPR036291">
    <property type="entry name" value="NAD(P)-bd_dom_sf"/>
</dbReference>
<dbReference type="SUPFAM" id="SSF51735">
    <property type="entry name" value="NAD(P)-binding Rossmann-fold domains"/>
    <property type="match status" value="1"/>
</dbReference>
<dbReference type="HOGENOM" id="CLU_010194_2_10_6"/>
<feature type="domain" description="Ketoreductase" evidence="3">
    <location>
        <begin position="42"/>
        <end position="228"/>
    </location>
</feature>
<sequence length="282" mass="30759">MHWFHLNIRMRKITRYGREEFTPPARGIIMHYQPKHDLLNQRIILVTGAGDGIGREAALTYARFGARLILVGRTESKLLAVKKQIADAGGLPALVLSLDLLHATAADCQQLADTVSAQVPRLDGVLHNAGLLGEVAPMSEQSIAVWQDVMQVNVNATFMLTQALLPLLLKSPSASLVFTSSSVGRQGRAGWGAYSVSKFATEGMMQVLAEEYKQSNLRVNCINPGGTRTQMRATAFPDEDASKLKTPADIMPLYLYLMGDDSRRKTGISFDAQPGRKPGPAE</sequence>
<evidence type="ECO:0000313" key="7">
    <source>
        <dbReference type="Proteomes" id="UP000002490"/>
    </source>
</evidence>
<proteinExistence type="inferred from homology"/>
<accession>Q74TW3</accession>
<dbReference type="PROSITE" id="PS00061">
    <property type="entry name" value="ADH_SHORT"/>
    <property type="match status" value="1"/>
</dbReference>
<dbReference type="AlphaFoldDB" id="Q8D0J5"/>
<reference evidence="4 7" key="1">
    <citation type="journal article" date="2002" name="J. Bacteriol.">
        <title>Genome sequence of Yersinia pestis KIM.</title>
        <authorList>
            <person name="Deng W."/>
            <person name="Burland V."/>
            <person name="Plunkett G.III."/>
            <person name="Boutin A."/>
            <person name="Mayhew G.F."/>
            <person name="Liss P."/>
            <person name="Perna N.T."/>
            <person name="Rose D.J."/>
            <person name="Mau B."/>
            <person name="Zhou S."/>
            <person name="Schwartz D.C."/>
            <person name="Fetherston J.D."/>
            <person name="Lindler L.E."/>
            <person name="Brubaker R.R."/>
            <person name="Plana G.V."/>
            <person name="Straley S.C."/>
            <person name="McDonough K.A."/>
            <person name="Nilles M.L."/>
            <person name="Matson J.S."/>
            <person name="Blattner F.R."/>
            <person name="Perry R.D."/>
        </authorList>
    </citation>
    <scope>NUCLEOTIDE SEQUENCE [LARGE SCALE GENOMIC DNA]</scope>
    <source>
        <strain evidence="4">KIM</strain>
        <strain evidence="7">KIM10+ / Biovar Mediaevalis</strain>
    </source>
</reference>
<dbReference type="EnsemblBacteria" id="AAS62228">
    <property type="protein sequence ID" value="AAS62228"/>
    <property type="gene ID" value="YP_2012"/>
</dbReference>
<dbReference type="EMBL" id="AE009952">
    <property type="protein sequence ID" value="AAM85620.1"/>
    <property type="molecule type" value="Genomic_DNA"/>
</dbReference>
<dbReference type="NCBIfam" id="NF006509">
    <property type="entry name" value="PRK08945.1"/>
    <property type="match status" value="1"/>
</dbReference>
<reference evidence="5" key="4">
    <citation type="submission" date="2016-05" db="EMBL/GenBank/DDBJ databases">
        <title>Reannotation of Yersinia pestis strain 91001 based on omics data.</title>
        <authorList>
            <person name="Yiqing M."/>
        </authorList>
    </citation>
    <scope>NUCLEOTIDE SEQUENCE</scope>
    <source>
        <strain evidence="5">91001</strain>
    </source>
</reference>
<dbReference type="Gene3D" id="3.40.50.720">
    <property type="entry name" value="NAD(P)-binding Rossmann-like Domain"/>
    <property type="match status" value="1"/>
</dbReference>
<dbReference type="FunFam" id="3.40.50.720:FF:000250">
    <property type="entry name" value="YciK family oxidoreductase"/>
    <property type="match status" value="1"/>
</dbReference>
<dbReference type="InterPro" id="IPR002347">
    <property type="entry name" value="SDR_fam"/>
</dbReference>
<dbReference type="KEGG" id="ypk:y2056"/>
<evidence type="ECO:0000313" key="6">
    <source>
        <dbReference type="Proteomes" id="UP000001019"/>
    </source>
</evidence>
<dbReference type="Proteomes" id="UP000001019">
    <property type="component" value="Chromosome"/>
</dbReference>
<reference evidence="5" key="2">
    <citation type="submission" date="2003-04" db="EMBL/GenBank/DDBJ databases">
        <authorList>
            <person name="Song Y."/>
            <person name="Tong Z."/>
            <person name="Wang L."/>
            <person name="Han Y."/>
            <person name="Zhang J."/>
            <person name="Pei D."/>
            <person name="Wang J."/>
            <person name="Zhou D."/>
            <person name="Han Y."/>
            <person name="Pang X."/>
            <person name="Zhai J."/>
            <person name="Chen F."/>
            <person name="Qin H."/>
            <person name="Wang J."/>
            <person name="Li S."/>
            <person name="Guo Z."/>
            <person name="Ye C."/>
            <person name="Du Z."/>
            <person name="Lin W."/>
            <person name="Wang J."/>
            <person name="Yu J."/>
            <person name="Yang H."/>
            <person name="Wang J."/>
            <person name="Huang P."/>
            <person name="Yang R."/>
        </authorList>
    </citation>
    <scope>NUCLEOTIDE SEQUENCE</scope>
    <source>
        <strain evidence="5">91001</strain>
    </source>
</reference>
<dbReference type="InterPro" id="IPR049572">
    <property type="entry name" value="YciK"/>
</dbReference>
<protein>
    <submittedName>
        <fullName evidence="4">Oxidoreductase</fullName>
    </submittedName>
    <submittedName>
        <fullName evidence="5">Short chain dehydrogenase</fullName>
    </submittedName>
</protein>
<dbReference type="Proteomes" id="UP000002490">
    <property type="component" value="Chromosome"/>
</dbReference>
<dbReference type="Pfam" id="PF00106">
    <property type="entry name" value="adh_short"/>
    <property type="match status" value="1"/>
</dbReference>
<dbReference type="SMART" id="SM00822">
    <property type="entry name" value="PKS_KR"/>
    <property type="match status" value="1"/>
</dbReference>
<dbReference type="EMBL" id="AE017042">
    <property type="protein sequence ID" value="AAS62228.1"/>
    <property type="molecule type" value="Genomic_DNA"/>
</dbReference>
<dbReference type="KEGG" id="ypm:YP_2012"/>
<evidence type="ECO:0000313" key="5">
    <source>
        <dbReference type="EMBL" id="AAS62228.1"/>
    </source>
</evidence>
<evidence type="ECO:0000259" key="3">
    <source>
        <dbReference type="SMART" id="SM00822"/>
    </source>
</evidence>
<evidence type="ECO:0000256" key="1">
    <source>
        <dbReference type="ARBA" id="ARBA00006484"/>
    </source>
</evidence>
<dbReference type="PRINTS" id="PR00081">
    <property type="entry name" value="GDHRDH"/>
</dbReference>
<keyword evidence="2" id="KW-0560">Oxidoreductase</keyword>
<dbReference type="PANTHER" id="PTHR42901">
    <property type="entry name" value="ALCOHOL DEHYDROGENASE"/>
    <property type="match status" value="1"/>
</dbReference>
<dbReference type="CDD" id="cd05340">
    <property type="entry name" value="Ycik_SDR_c"/>
    <property type="match status" value="1"/>
</dbReference>
<dbReference type="InterPro" id="IPR020904">
    <property type="entry name" value="Sc_DH/Rdtase_CS"/>
</dbReference>
<comment type="similarity">
    <text evidence="1">Belongs to the short-chain dehydrogenases/reductases (SDR) family.</text>
</comment>
<reference evidence="6" key="3">
    <citation type="journal article" date="2004" name="DNA Res.">
        <title>Complete genome sequence of Yersinia pestis strain 91001, an isolate avirulent to humans.</title>
        <authorList>
            <person name="Song Y."/>
            <person name="Tong Z."/>
            <person name="Wang J."/>
            <person name="Wang L."/>
            <person name="Guo Z."/>
            <person name="Han Y."/>
            <person name="Zhang J."/>
            <person name="Pei D."/>
            <person name="Zhou D."/>
            <person name="Qin H."/>
            <person name="Pang X."/>
            <person name="Han Y."/>
            <person name="Zhai J."/>
            <person name="Li M."/>
            <person name="Cui B."/>
            <person name="Qi Z."/>
            <person name="Jin L."/>
            <person name="Dai R."/>
            <person name="Chen F."/>
            <person name="Li S."/>
            <person name="Ye C."/>
            <person name="Du Z."/>
            <person name="Lin W."/>
            <person name="Wang J."/>
            <person name="Yu J."/>
            <person name="Yang H."/>
            <person name="Wang J."/>
            <person name="Huang P."/>
            <person name="Yang R."/>
        </authorList>
    </citation>
    <scope>NUCLEOTIDE SEQUENCE [LARGE SCALE GENOMIC DNA]</scope>
    <source>
        <strain evidence="6">91001 / Biovar Mediaevalis</strain>
    </source>
</reference>
<dbReference type="PANTHER" id="PTHR42901:SF1">
    <property type="entry name" value="ALCOHOL DEHYDROGENASE"/>
    <property type="match status" value="1"/>
</dbReference>
<dbReference type="GO" id="GO:0016491">
    <property type="term" value="F:oxidoreductase activity"/>
    <property type="evidence" value="ECO:0007669"/>
    <property type="project" value="UniProtKB-KW"/>
</dbReference>
<gene>
    <name evidence="5" type="primary">fabG9</name>
    <name evidence="4" type="ordered locus">y2056</name>
    <name evidence="5" type="ordered locus">YP_2012</name>
</gene>
<evidence type="ECO:0000256" key="2">
    <source>
        <dbReference type="ARBA" id="ARBA00023002"/>
    </source>
</evidence>
<accession>Q8D0J5</accession>
<dbReference type="DNASU" id="1147003"/>
<dbReference type="InterPro" id="IPR057326">
    <property type="entry name" value="KR_dom"/>
</dbReference>